<dbReference type="PANTHER" id="PTHR10954:SF18">
    <property type="entry name" value="RIBONUCLEASE HII"/>
    <property type="match status" value="1"/>
</dbReference>
<evidence type="ECO:0000256" key="14">
    <source>
        <dbReference type="HAMAP-Rule" id="MF_00052"/>
    </source>
</evidence>
<keyword evidence="9 14" id="KW-0540">Nuclease</keyword>
<dbReference type="EC" id="3.1.26.4" evidence="6 14"/>
<feature type="binding site" evidence="14 15">
    <location>
        <position position="126"/>
    </location>
    <ligand>
        <name>a divalent metal cation</name>
        <dbReference type="ChEBI" id="CHEBI:60240"/>
    </ligand>
</feature>
<dbReference type="InterPro" id="IPR001352">
    <property type="entry name" value="RNase_HII/HIII"/>
</dbReference>
<evidence type="ECO:0000256" key="15">
    <source>
        <dbReference type="PROSITE-ProRule" id="PRU01319"/>
    </source>
</evidence>
<evidence type="ECO:0000256" key="6">
    <source>
        <dbReference type="ARBA" id="ARBA00012180"/>
    </source>
</evidence>
<evidence type="ECO:0000313" key="20">
    <source>
        <dbReference type="Proteomes" id="UP000515472"/>
    </source>
</evidence>
<evidence type="ECO:0000256" key="13">
    <source>
        <dbReference type="ARBA" id="ARBA00023211"/>
    </source>
</evidence>
<evidence type="ECO:0000256" key="3">
    <source>
        <dbReference type="ARBA" id="ARBA00004065"/>
    </source>
</evidence>
<dbReference type="InterPro" id="IPR036397">
    <property type="entry name" value="RNaseH_sf"/>
</dbReference>
<comment type="function">
    <text evidence="3 14 16">Endonuclease that specifically degrades the RNA of RNA-DNA hybrids.</text>
</comment>
<dbReference type="Pfam" id="PF01351">
    <property type="entry name" value="RNase_HII"/>
    <property type="match status" value="1"/>
</dbReference>
<dbReference type="HAMAP" id="MF_00052_B">
    <property type="entry name" value="RNase_HII_B"/>
    <property type="match status" value="1"/>
</dbReference>
<protein>
    <recommendedName>
        <fullName evidence="7 14">Ribonuclease HII</fullName>
        <shortName evidence="14">RNase HII</shortName>
        <ecNumber evidence="6 14">3.1.26.4</ecNumber>
    </recommendedName>
</protein>
<dbReference type="Proteomes" id="UP000515472">
    <property type="component" value="Chromosome"/>
</dbReference>
<organism evidence="19 20">
    <name type="scientific">Citrifermentans bremense</name>
    <dbReference type="NCBI Taxonomy" id="60035"/>
    <lineage>
        <taxon>Bacteria</taxon>
        <taxon>Pseudomonadati</taxon>
        <taxon>Thermodesulfobacteriota</taxon>
        <taxon>Desulfuromonadia</taxon>
        <taxon>Geobacterales</taxon>
        <taxon>Geobacteraceae</taxon>
        <taxon>Citrifermentans</taxon>
    </lineage>
</organism>
<evidence type="ECO:0000256" key="5">
    <source>
        <dbReference type="ARBA" id="ARBA00007383"/>
    </source>
</evidence>
<evidence type="ECO:0000256" key="10">
    <source>
        <dbReference type="ARBA" id="ARBA00022723"/>
    </source>
</evidence>
<dbReference type="NCBIfam" id="NF000595">
    <property type="entry name" value="PRK00015.1-3"/>
    <property type="match status" value="1"/>
</dbReference>
<comment type="similarity">
    <text evidence="5 14 16">Belongs to the RNase HII family.</text>
</comment>
<dbReference type="PANTHER" id="PTHR10954">
    <property type="entry name" value="RIBONUCLEASE H2 SUBUNIT A"/>
    <property type="match status" value="1"/>
</dbReference>
<proteinExistence type="inferred from homology"/>
<accession>A0A7R7FSK4</accession>
<dbReference type="GO" id="GO:0004523">
    <property type="term" value="F:RNA-DNA hybrid ribonuclease activity"/>
    <property type="evidence" value="ECO:0007669"/>
    <property type="project" value="UniProtKB-UniRule"/>
</dbReference>
<keyword evidence="11 14" id="KW-0255">Endonuclease</keyword>
<evidence type="ECO:0000256" key="17">
    <source>
        <dbReference type="SAM" id="MobiDB-lite"/>
    </source>
</evidence>
<keyword evidence="8 14" id="KW-0963">Cytoplasm</keyword>
<dbReference type="Gene3D" id="3.30.420.10">
    <property type="entry name" value="Ribonuclease H-like superfamily/Ribonuclease H"/>
    <property type="match status" value="1"/>
</dbReference>
<keyword evidence="20" id="KW-1185">Reference proteome</keyword>
<dbReference type="GO" id="GO:0032299">
    <property type="term" value="C:ribonuclease H2 complex"/>
    <property type="evidence" value="ECO:0007669"/>
    <property type="project" value="TreeGrafter"/>
</dbReference>
<evidence type="ECO:0000313" key="19">
    <source>
        <dbReference type="EMBL" id="BCO11581.1"/>
    </source>
</evidence>
<dbReference type="InterPro" id="IPR024567">
    <property type="entry name" value="RNase_HII/HIII_dom"/>
</dbReference>
<sequence>MTGLFPDNPGAPIDMLALEAQALRRGYCRIAGIDEAGRGPLAGPVVAAAVVLPSGMLLPGVNDSKQLTEEKREELFDVIHREALAVGVGIGDHALVDSINILQATLSAMRDAVRALSLTPDFLLIDGISNVPMNIPQRTVKKGDSLSLSIAAASIIAKVTRDRMMVQYDVEYPGYGFASHKGYGAASHLAAITELGPCPIHRKTFSGVKEHLPPLPGSDTAGPSTGLFSF</sequence>
<comment type="catalytic activity">
    <reaction evidence="1 14 15 16">
        <text>Endonucleolytic cleavage to 5'-phosphomonoester.</text>
        <dbReference type="EC" id="3.1.26.4"/>
    </reaction>
</comment>
<feature type="binding site" evidence="14 15">
    <location>
        <position position="34"/>
    </location>
    <ligand>
        <name>a divalent metal cation</name>
        <dbReference type="ChEBI" id="CHEBI:60240"/>
    </ligand>
</feature>
<evidence type="ECO:0000256" key="7">
    <source>
        <dbReference type="ARBA" id="ARBA00019179"/>
    </source>
</evidence>
<evidence type="ECO:0000256" key="9">
    <source>
        <dbReference type="ARBA" id="ARBA00022722"/>
    </source>
</evidence>
<dbReference type="InterPro" id="IPR022898">
    <property type="entry name" value="RNase_HII"/>
</dbReference>
<keyword evidence="12 14" id="KW-0378">Hydrolase</keyword>
<dbReference type="EMBL" id="AP023213">
    <property type="protein sequence ID" value="BCO11581.1"/>
    <property type="molecule type" value="Genomic_DNA"/>
</dbReference>
<feature type="domain" description="RNase H type-2" evidence="18">
    <location>
        <begin position="28"/>
        <end position="217"/>
    </location>
</feature>
<dbReference type="RefSeq" id="WP_185243277.1">
    <property type="nucleotide sequence ID" value="NZ_AP023213.1"/>
</dbReference>
<reference evidence="19 20" key="1">
    <citation type="submission" date="2020-06" db="EMBL/GenBank/DDBJ databases">
        <title>Interaction of electrochemicaly active bacteria, Geobacter bremensis R4 on different carbon anode.</title>
        <authorList>
            <person name="Meng L."/>
            <person name="Yoshida N."/>
        </authorList>
    </citation>
    <scope>NUCLEOTIDE SEQUENCE [LARGE SCALE GENOMIC DNA]</scope>
    <source>
        <strain evidence="19 20">R4</strain>
    </source>
</reference>
<dbReference type="GO" id="GO:0030145">
    <property type="term" value="F:manganese ion binding"/>
    <property type="evidence" value="ECO:0007669"/>
    <property type="project" value="UniProtKB-UniRule"/>
</dbReference>
<evidence type="ECO:0000256" key="16">
    <source>
        <dbReference type="RuleBase" id="RU003515"/>
    </source>
</evidence>
<evidence type="ECO:0000259" key="18">
    <source>
        <dbReference type="PROSITE" id="PS51975"/>
    </source>
</evidence>
<comment type="cofactor">
    <cofactor evidence="14 15">
        <name>Mn(2+)</name>
        <dbReference type="ChEBI" id="CHEBI:29035"/>
    </cofactor>
    <cofactor evidence="14 15">
        <name>Mg(2+)</name>
        <dbReference type="ChEBI" id="CHEBI:18420"/>
    </cofactor>
    <text evidence="14 15">Manganese or magnesium. Binds 1 divalent metal ion per monomer in the absence of substrate. May bind a second metal ion after substrate binding.</text>
</comment>
<dbReference type="GO" id="GO:0043137">
    <property type="term" value="P:DNA replication, removal of RNA primer"/>
    <property type="evidence" value="ECO:0007669"/>
    <property type="project" value="TreeGrafter"/>
</dbReference>
<keyword evidence="13 14" id="KW-0464">Manganese</keyword>
<dbReference type="NCBIfam" id="NF000594">
    <property type="entry name" value="PRK00015.1-1"/>
    <property type="match status" value="1"/>
</dbReference>
<evidence type="ECO:0000256" key="4">
    <source>
        <dbReference type="ARBA" id="ARBA00004496"/>
    </source>
</evidence>
<feature type="region of interest" description="Disordered" evidence="17">
    <location>
        <begin position="211"/>
        <end position="230"/>
    </location>
</feature>
<dbReference type="GO" id="GO:0003723">
    <property type="term" value="F:RNA binding"/>
    <property type="evidence" value="ECO:0007669"/>
    <property type="project" value="UniProtKB-UniRule"/>
</dbReference>
<comment type="subcellular location">
    <subcellularLocation>
        <location evidence="4 14">Cytoplasm</location>
    </subcellularLocation>
</comment>
<feature type="compositionally biased region" description="Polar residues" evidence="17">
    <location>
        <begin position="221"/>
        <end position="230"/>
    </location>
</feature>
<feature type="binding site" evidence="14 15">
    <location>
        <position position="35"/>
    </location>
    <ligand>
        <name>a divalent metal cation</name>
        <dbReference type="ChEBI" id="CHEBI:60240"/>
    </ligand>
</feature>
<evidence type="ECO:0000256" key="2">
    <source>
        <dbReference type="ARBA" id="ARBA00001946"/>
    </source>
</evidence>
<dbReference type="FunFam" id="3.30.420.10:FF:000006">
    <property type="entry name" value="Ribonuclease HII"/>
    <property type="match status" value="1"/>
</dbReference>
<evidence type="ECO:0000256" key="8">
    <source>
        <dbReference type="ARBA" id="ARBA00022490"/>
    </source>
</evidence>
<dbReference type="InterPro" id="IPR012337">
    <property type="entry name" value="RNaseH-like_sf"/>
</dbReference>
<keyword evidence="10 14" id="KW-0479">Metal-binding</keyword>
<evidence type="ECO:0000256" key="1">
    <source>
        <dbReference type="ARBA" id="ARBA00000077"/>
    </source>
</evidence>
<dbReference type="GO" id="GO:0005737">
    <property type="term" value="C:cytoplasm"/>
    <property type="evidence" value="ECO:0007669"/>
    <property type="project" value="UniProtKB-SubCell"/>
</dbReference>
<evidence type="ECO:0000256" key="11">
    <source>
        <dbReference type="ARBA" id="ARBA00022759"/>
    </source>
</evidence>
<evidence type="ECO:0000256" key="12">
    <source>
        <dbReference type="ARBA" id="ARBA00022801"/>
    </source>
</evidence>
<dbReference type="GO" id="GO:0006298">
    <property type="term" value="P:mismatch repair"/>
    <property type="evidence" value="ECO:0007669"/>
    <property type="project" value="TreeGrafter"/>
</dbReference>
<dbReference type="CDD" id="cd07182">
    <property type="entry name" value="RNase_HII_bacteria_HII_like"/>
    <property type="match status" value="1"/>
</dbReference>
<dbReference type="AlphaFoldDB" id="A0A7R7FSK4"/>
<name>A0A7R7FSK4_9BACT</name>
<comment type="cofactor">
    <cofactor evidence="2">
        <name>Mg(2+)</name>
        <dbReference type="ChEBI" id="CHEBI:18420"/>
    </cofactor>
</comment>
<gene>
    <name evidence="14" type="primary">rnhB</name>
    <name evidence="19" type="ORF">GEOBRER4_n3502</name>
</gene>
<dbReference type="PROSITE" id="PS51975">
    <property type="entry name" value="RNASE_H_2"/>
    <property type="match status" value="1"/>
</dbReference>
<dbReference type="SUPFAM" id="SSF53098">
    <property type="entry name" value="Ribonuclease H-like"/>
    <property type="match status" value="1"/>
</dbReference>